<keyword evidence="2" id="KW-0812">Transmembrane</keyword>
<comment type="caution">
    <text evidence="3">The sequence shown here is derived from an EMBL/GenBank/DDBJ whole genome shotgun (WGS) entry which is preliminary data.</text>
</comment>
<dbReference type="EMBL" id="LVHG01000106">
    <property type="protein sequence ID" value="OAK55041.1"/>
    <property type="molecule type" value="Genomic_DNA"/>
</dbReference>
<proteinExistence type="predicted"/>
<evidence type="ECO:0000256" key="2">
    <source>
        <dbReference type="SAM" id="Phobius"/>
    </source>
</evidence>
<accession>A0AA91DI56</accession>
<dbReference type="Proteomes" id="UP000077852">
    <property type="component" value="Unassembled WGS sequence"/>
</dbReference>
<evidence type="ECO:0000256" key="1">
    <source>
        <dbReference type="SAM" id="MobiDB-lite"/>
    </source>
</evidence>
<keyword evidence="2" id="KW-1133">Transmembrane helix</keyword>
<name>A0AA91DI56_VARPD</name>
<feature type="transmembrane region" description="Helical" evidence="2">
    <location>
        <begin position="633"/>
        <end position="653"/>
    </location>
</feature>
<dbReference type="PANTHER" id="PTHR37813">
    <property type="entry name" value="FELS-2 PROPHAGE PROTEIN"/>
    <property type="match status" value="1"/>
</dbReference>
<dbReference type="AlphaFoldDB" id="A0AA91DI56"/>
<sequence length="882" mass="94507">MVILQALDKASAPFRRVTESSSKTAKALREARDRLKELNTQQKSVGEFREIRAGLQDTTTKLGAAQARVKQLAQGLGAMGPPTKAMIRDFAAAKRETAALSEQHQKQAMRAQALRDKLTAAGISASTLGGHERRLRTEISSTTRAIDEQQAKLKQLGERQRAMHAAKAGYQKGRHLGHNVAVAGAISTASGMATLHGMRAPIEESKKFAIEQQRIAALGMGDKITADAVAFGKGMKTYGTSMRDNVTLVRDGLSVFADLHHAEMVAPTLAKMKFANEAIYGEEQGHDNEKKFMDMLKVIELRGGLESEQKFKEQADIIQRVIAATGGRVQGEEWLNVIKTGGVAAKGLTDEAMYYQMEPLVQEMGGHRVGTAMMSAYSNIYQGKTTKRAALKLEELGLIADKSKVKHDKVGQVAQLGVGALAGSDIFRQNQFEWMEKILLPALAKRGITEKQDVLDEIGGMFSNRTASNLFAQMYLQREQIHKNAKLNAGADSISTLYGRALQTTSGAELELAARRNDLYKQFGDSIMPAYVAILQLATSAMKSLTNWMAANPRTAQVLATGLGIVAVALVAIGGLLLVVAPLLLGFFATRFMFAAMGIQGGVLSRVLGLVATGFRLVGTALLWIGRALLMNPIGLVITAIAVAAFLIYKYWGPISTFFSGLWERAKAAFDEFWQYLGGSFPAALGTLGALIANWSPIGLFYQAFAEVLRWFGVDLPAKFTEFGGQIMGGLASGITGALGQVQTAISGAADSALQWFKEKLGIHSPSRVFMEAGGEISNGAALGITSRAGQIRQAALGVATVAASVLPLTVDASSMPRIDSRAPISAGVAQSAPAAGAKYEIHIHAAPGMSPQEIARAVSAELDRRERSRSAARRSSLSDID</sequence>
<keyword evidence="2" id="KW-0472">Membrane</keyword>
<feature type="region of interest" description="Disordered" evidence="1">
    <location>
        <begin position="860"/>
        <end position="882"/>
    </location>
</feature>
<dbReference type="PANTHER" id="PTHR37813:SF1">
    <property type="entry name" value="FELS-2 PROPHAGE PROTEIN"/>
    <property type="match status" value="1"/>
</dbReference>
<protein>
    <recommendedName>
        <fullName evidence="5">Phage tail protein</fullName>
    </recommendedName>
</protein>
<evidence type="ECO:0000313" key="4">
    <source>
        <dbReference type="Proteomes" id="UP000077852"/>
    </source>
</evidence>
<evidence type="ECO:0000313" key="3">
    <source>
        <dbReference type="EMBL" id="OAK55041.1"/>
    </source>
</evidence>
<evidence type="ECO:0008006" key="5">
    <source>
        <dbReference type="Google" id="ProtNLM"/>
    </source>
</evidence>
<gene>
    <name evidence="3" type="ORF">A3K87_04390</name>
</gene>
<reference evidence="3 4" key="1">
    <citation type="submission" date="2016-03" db="EMBL/GenBank/DDBJ databases">
        <title>Genome sequence of Variovorax paradoxus KB5.</title>
        <authorList>
            <person name="Jeong H."/>
            <person name="Hong C.E."/>
            <person name="Jo S.H."/>
            <person name="Park J.M."/>
        </authorList>
    </citation>
    <scope>NUCLEOTIDE SEQUENCE [LARGE SCALE GENOMIC DNA]</scope>
    <source>
        <strain evidence="3 4">KB5</strain>
    </source>
</reference>
<feature type="transmembrane region" description="Helical" evidence="2">
    <location>
        <begin position="607"/>
        <end position="626"/>
    </location>
</feature>
<feature type="transmembrane region" description="Helical" evidence="2">
    <location>
        <begin position="558"/>
        <end position="587"/>
    </location>
</feature>
<feature type="transmembrane region" description="Helical" evidence="2">
    <location>
        <begin position="673"/>
        <end position="693"/>
    </location>
</feature>
<organism evidence="3 4">
    <name type="scientific">Variovorax paradoxus</name>
    <dbReference type="NCBI Taxonomy" id="34073"/>
    <lineage>
        <taxon>Bacteria</taxon>
        <taxon>Pseudomonadati</taxon>
        <taxon>Pseudomonadota</taxon>
        <taxon>Betaproteobacteria</taxon>
        <taxon>Burkholderiales</taxon>
        <taxon>Comamonadaceae</taxon>
        <taxon>Variovorax</taxon>
    </lineage>
</organism>